<dbReference type="Proteomes" id="UP001396334">
    <property type="component" value="Unassembled WGS sequence"/>
</dbReference>
<reference evidence="1 2" key="1">
    <citation type="journal article" date="2024" name="G3 (Bethesda)">
        <title>Genome assembly of Hibiscus sabdariffa L. provides insights into metabolisms of medicinal natural products.</title>
        <authorList>
            <person name="Kim T."/>
        </authorList>
    </citation>
    <scope>NUCLEOTIDE SEQUENCE [LARGE SCALE GENOMIC DNA]</scope>
    <source>
        <strain evidence="1">TK-2024</strain>
        <tissue evidence="1">Old leaves</tissue>
    </source>
</reference>
<gene>
    <name evidence="1" type="ORF">V6N11_037746</name>
</gene>
<dbReference type="EMBL" id="JBBPBN010000062">
    <property type="protein sequence ID" value="KAK8986820.1"/>
    <property type="molecule type" value="Genomic_DNA"/>
</dbReference>
<accession>A0ABR2PF66</accession>
<evidence type="ECO:0000313" key="1">
    <source>
        <dbReference type="EMBL" id="KAK8986820.1"/>
    </source>
</evidence>
<proteinExistence type="predicted"/>
<sequence length="82" mass="9349">MVKVDYNMQAEECDKFVRLAVMVDLNKLLRLAVMVDLNKFVRLAVKSNKAISFVKNGNEEDDYEENLNVNHGSGGKMVKENK</sequence>
<keyword evidence="2" id="KW-1185">Reference proteome</keyword>
<protein>
    <submittedName>
        <fullName evidence="1">Uncharacterized protein</fullName>
    </submittedName>
</protein>
<name>A0ABR2PF66_9ROSI</name>
<organism evidence="1 2">
    <name type="scientific">Hibiscus sabdariffa</name>
    <name type="common">roselle</name>
    <dbReference type="NCBI Taxonomy" id="183260"/>
    <lineage>
        <taxon>Eukaryota</taxon>
        <taxon>Viridiplantae</taxon>
        <taxon>Streptophyta</taxon>
        <taxon>Embryophyta</taxon>
        <taxon>Tracheophyta</taxon>
        <taxon>Spermatophyta</taxon>
        <taxon>Magnoliopsida</taxon>
        <taxon>eudicotyledons</taxon>
        <taxon>Gunneridae</taxon>
        <taxon>Pentapetalae</taxon>
        <taxon>rosids</taxon>
        <taxon>malvids</taxon>
        <taxon>Malvales</taxon>
        <taxon>Malvaceae</taxon>
        <taxon>Malvoideae</taxon>
        <taxon>Hibiscus</taxon>
    </lineage>
</organism>
<evidence type="ECO:0000313" key="2">
    <source>
        <dbReference type="Proteomes" id="UP001396334"/>
    </source>
</evidence>
<comment type="caution">
    <text evidence="1">The sequence shown here is derived from an EMBL/GenBank/DDBJ whole genome shotgun (WGS) entry which is preliminary data.</text>
</comment>